<proteinExistence type="predicted"/>
<name>A0A438GGH3_VITVI</name>
<feature type="region of interest" description="Disordered" evidence="1">
    <location>
        <begin position="83"/>
        <end position="114"/>
    </location>
</feature>
<gene>
    <name evidence="2" type="ORF">CK203_060113</name>
</gene>
<protein>
    <submittedName>
        <fullName evidence="2">Uncharacterized protein</fullName>
    </submittedName>
</protein>
<dbReference type="AlphaFoldDB" id="A0A438GGH3"/>
<evidence type="ECO:0000313" key="2">
    <source>
        <dbReference type="EMBL" id="RVW71306.1"/>
    </source>
</evidence>
<dbReference type="Proteomes" id="UP000288805">
    <property type="component" value="Unassembled WGS sequence"/>
</dbReference>
<dbReference type="EMBL" id="QGNW01000441">
    <property type="protein sequence ID" value="RVW71306.1"/>
    <property type="molecule type" value="Genomic_DNA"/>
</dbReference>
<reference evidence="2 3" key="1">
    <citation type="journal article" date="2018" name="PLoS Genet.">
        <title>Population sequencing reveals clonal diversity and ancestral inbreeding in the grapevine cultivar Chardonnay.</title>
        <authorList>
            <person name="Roach M.J."/>
            <person name="Johnson D.L."/>
            <person name="Bohlmann J."/>
            <person name="van Vuuren H.J."/>
            <person name="Jones S.J."/>
            <person name="Pretorius I.S."/>
            <person name="Schmidt S.A."/>
            <person name="Borneman A.R."/>
        </authorList>
    </citation>
    <scope>NUCLEOTIDE SEQUENCE [LARGE SCALE GENOMIC DNA]</scope>
    <source>
        <strain evidence="3">cv. Chardonnay</strain>
        <tissue evidence="2">Leaf</tissue>
    </source>
</reference>
<feature type="compositionally biased region" description="Basic and acidic residues" evidence="1">
    <location>
        <begin position="95"/>
        <end position="109"/>
    </location>
</feature>
<accession>A0A438GGH3</accession>
<evidence type="ECO:0000256" key="1">
    <source>
        <dbReference type="SAM" id="MobiDB-lite"/>
    </source>
</evidence>
<evidence type="ECO:0000313" key="3">
    <source>
        <dbReference type="Proteomes" id="UP000288805"/>
    </source>
</evidence>
<organism evidence="2 3">
    <name type="scientific">Vitis vinifera</name>
    <name type="common">Grape</name>
    <dbReference type="NCBI Taxonomy" id="29760"/>
    <lineage>
        <taxon>Eukaryota</taxon>
        <taxon>Viridiplantae</taxon>
        <taxon>Streptophyta</taxon>
        <taxon>Embryophyta</taxon>
        <taxon>Tracheophyta</taxon>
        <taxon>Spermatophyta</taxon>
        <taxon>Magnoliopsida</taxon>
        <taxon>eudicotyledons</taxon>
        <taxon>Gunneridae</taxon>
        <taxon>Pentapetalae</taxon>
        <taxon>rosids</taxon>
        <taxon>Vitales</taxon>
        <taxon>Vitaceae</taxon>
        <taxon>Viteae</taxon>
        <taxon>Vitis</taxon>
    </lineage>
</organism>
<comment type="caution">
    <text evidence="2">The sequence shown here is derived from an EMBL/GenBank/DDBJ whole genome shotgun (WGS) entry which is preliminary data.</text>
</comment>
<sequence length="145" mass="15820">MFSRASKVVRSVMEGVTRGPIRVLPCGQSRGGLLFRLFGLRPLWSMVRGALVRACSVGSGDYFLMSDRCAMQVLLGPLPQHVSARGVAPTNATGKGEKSGRTREGTSRDHPKKPIKLISKREFKERFHVPNDISICLMDGGPVPT</sequence>